<dbReference type="PANTHER" id="PTHR46663:SF2">
    <property type="entry name" value="GGDEF DOMAIN-CONTAINING PROTEIN"/>
    <property type="match status" value="1"/>
</dbReference>
<dbReference type="Proteomes" id="UP001569153">
    <property type="component" value="Unassembled WGS sequence"/>
</dbReference>
<feature type="domain" description="GGDEF" evidence="2">
    <location>
        <begin position="368"/>
        <end position="502"/>
    </location>
</feature>
<dbReference type="PANTHER" id="PTHR46663">
    <property type="entry name" value="DIGUANYLATE CYCLASE DGCT-RELATED"/>
    <property type="match status" value="1"/>
</dbReference>
<dbReference type="InterPro" id="IPR043128">
    <property type="entry name" value="Rev_trsase/Diguanyl_cyclase"/>
</dbReference>
<reference evidence="3 4" key="1">
    <citation type="submission" date="2024-06" db="EMBL/GenBank/DDBJ databases">
        <authorList>
            <person name="Steensen K."/>
            <person name="Seneca J."/>
            <person name="Bartlau N."/>
            <person name="Yu A.X."/>
            <person name="Polz M.F."/>
        </authorList>
    </citation>
    <scope>NUCLEOTIDE SEQUENCE [LARGE SCALE GENOMIC DNA]</scope>
    <source>
        <strain evidence="3 4">FF146</strain>
    </source>
</reference>
<feature type="transmembrane region" description="Helical" evidence="1">
    <location>
        <begin position="12"/>
        <end position="33"/>
    </location>
</feature>
<dbReference type="InterPro" id="IPR000160">
    <property type="entry name" value="GGDEF_dom"/>
</dbReference>
<keyword evidence="4" id="KW-1185">Reference proteome</keyword>
<dbReference type="SUPFAM" id="SSF55073">
    <property type="entry name" value="Nucleotide cyclase"/>
    <property type="match status" value="1"/>
</dbReference>
<dbReference type="InterPro" id="IPR029787">
    <property type="entry name" value="Nucleotide_cyclase"/>
</dbReference>
<dbReference type="GO" id="GO:0052621">
    <property type="term" value="F:diguanylate cyclase activity"/>
    <property type="evidence" value="ECO:0007669"/>
    <property type="project" value="UniProtKB-EC"/>
</dbReference>
<dbReference type="CDD" id="cd01949">
    <property type="entry name" value="GGDEF"/>
    <property type="match status" value="1"/>
</dbReference>
<keyword evidence="3" id="KW-0548">Nucleotidyltransferase</keyword>
<comment type="caution">
    <text evidence="3">The sequence shown here is derived from an EMBL/GenBank/DDBJ whole genome shotgun (WGS) entry which is preliminary data.</text>
</comment>
<accession>A0ABV4M412</accession>
<dbReference type="RefSeq" id="WP_371729799.1">
    <property type="nucleotide sequence ID" value="NZ_JBGOOT010000002.1"/>
</dbReference>
<dbReference type="SMART" id="SM00267">
    <property type="entry name" value="GGDEF"/>
    <property type="match status" value="1"/>
</dbReference>
<evidence type="ECO:0000313" key="4">
    <source>
        <dbReference type="Proteomes" id="UP001569153"/>
    </source>
</evidence>
<keyword evidence="3" id="KW-0808">Transferase</keyword>
<evidence type="ECO:0000313" key="3">
    <source>
        <dbReference type="EMBL" id="MEZ8194192.1"/>
    </source>
</evidence>
<keyword evidence="1" id="KW-0472">Membrane</keyword>
<sequence>MSDIKMKKLSSYIIILYTILTLVPMLVIGGFGVTKTLISEQNEQRNLYEKVLSQQLINAQKSLSRFDLPLAELVVNDLSRLDYITSVRLESEIYAMTLAEVVNDTSQSADLNEFSYPVYGVKGNSLGSLVVYKDSEAFSNAIYYSMLPKVALFIVLVASLSYIFSRQILATLKKPFSDVQKFTLLVANGEFETPPPKHNRFIEIDALFSSLETMRIRLLGSIKQLRRSEERYSRTYNLTQVCLFVINVKTGKIVRANRKFMQIFGSIKAINNADDGMLLAQFIRLLMQRENNNGFEYSLPIVNSIKHFQVNHSERIQDEIECSALDISELIEAKKLAELQLKTDALTGVPNRVSFNAFVEQVEDGFHDSFTLMMLDLNGFKAINDTYGHLAGDALLKTIALRLAADVASLGSVYRLGGDEFIVCLTKLHSEERLQEIANSLVKSIEGVIHHKGHLLSLSASVGISHYHASNGVAISDILHDADVAMYYAKTHKLPPVFAHDLAISSAQKA</sequence>
<dbReference type="NCBIfam" id="TIGR00254">
    <property type="entry name" value="GGDEF"/>
    <property type="match status" value="1"/>
</dbReference>
<dbReference type="Gene3D" id="3.30.70.270">
    <property type="match status" value="1"/>
</dbReference>
<name>A0ABV4M412_9VIBR</name>
<proteinExistence type="predicted"/>
<dbReference type="EMBL" id="JBGOOT010000002">
    <property type="protein sequence ID" value="MEZ8194192.1"/>
    <property type="molecule type" value="Genomic_DNA"/>
</dbReference>
<dbReference type="InterPro" id="IPR052163">
    <property type="entry name" value="DGC-Regulatory_Protein"/>
</dbReference>
<dbReference type="PROSITE" id="PS50887">
    <property type="entry name" value="GGDEF"/>
    <property type="match status" value="1"/>
</dbReference>
<protein>
    <submittedName>
        <fullName evidence="3">Diguanylate cyclase domain-containing protein</fullName>
        <ecNumber evidence="3">2.7.7.65</ecNumber>
    </submittedName>
</protein>
<organism evidence="3 4">
    <name type="scientific">Vibrio cortegadensis</name>
    <dbReference type="NCBI Taxonomy" id="1328770"/>
    <lineage>
        <taxon>Bacteria</taxon>
        <taxon>Pseudomonadati</taxon>
        <taxon>Pseudomonadota</taxon>
        <taxon>Gammaproteobacteria</taxon>
        <taxon>Vibrionales</taxon>
        <taxon>Vibrionaceae</taxon>
        <taxon>Vibrio</taxon>
    </lineage>
</organism>
<keyword evidence="1" id="KW-1133">Transmembrane helix</keyword>
<evidence type="ECO:0000256" key="1">
    <source>
        <dbReference type="SAM" id="Phobius"/>
    </source>
</evidence>
<dbReference type="Gene3D" id="6.10.340.10">
    <property type="match status" value="1"/>
</dbReference>
<evidence type="ECO:0000259" key="2">
    <source>
        <dbReference type="PROSITE" id="PS50887"/>
    </source>
</evidence>
<dbReference type="Pfam" id="PF00990">
    <property type="entry name" value="GGDEF"/>
    <property type="match status" value="1"/>
</dbReference>
<feature type="transmembrane region" description="Helical" evidence="1">
    <location>
        <begin position="141"/>
        <end position="164"/>
    </location>
</feature>
<dbReference type="EC" id="2.7.7.65" evidence="3"/>
<keyword evidence="1" id="KW-0812">Transmembrane</keyword>
<gene>
    <name evidence="3" type="ORF">ACED38_04730</name>
</gene>